<organism evidence="3 4">
    <name type="scientific">Mytilus coruscus</name>
    <name type="common">Sea mussel</name>
    <dbReference type="NCBI Taxonomy" id="42192"/>
    <lineage>
        <taxon>Eukaryota</taxon>
        <taxon>Metazoa</taxon>
        <taxon>Spiralia</taxon>
        <taxon>Lophotrochozoa</taxon>
        <taxon>Mollusca</taxon>
        <taxon>Bivalvia</taxon>
        <taxon>Autobranchia</taxon>
        <taxon>Pteriomorphia</taxon>
        <taxon>Mytilida</taxon>
        <taxon>Mytiloidea</taxon>
        <taxon>Mytilidae</taxon>
        <taxon>Mytilinae</taxon>
        <taxon>Mytilus</taxon>
    </lineage>
</organism>
<dbReference type="EMBL" id="CACVKT020006198">
    <property type="protein sequence ID" value="CAC5400346.1"/>
    <property type="molecule type" value="Genomic_DNA"/>
</dbReference>
<dbReference type="GO" id="GO:0008104">
    <property type="term" value="P:intracellular protein localization"/>
    <property type="evidence" value="ECO:0007669"/>
    <property type="project" value="TreeGrafter"/>
</dbReference>
<protein>
    <submittedName>
        <fullName evidence="3">AKAP10</fullName>
    </submittedName>
</protein>
<feature type="compositionally biased region" description="Polar residues" evidence="1">
    <location>
        <begin position="501"/>
        <end position="526"/>
    </location>
</feature>
<dbReference type="PANTHER" id="PTHR13155:SF1">
    <property type="entry name" value="A-KINASE ANCHOR PROTEIN 10, MITOCHONDRIAL"/>
    <property type="match status" value="1"/>
</dbReference>
<dbReference type="FunFam" id="1.10.167.10:FF:000005">
    <property type="entry name" value="Putative A-kinase anchor protein 10 mitochondrial"/>
    <property type="match status" value="1"/>
</dbReference>
<dbReference type="PROSITE" id="PS50132">
    <property type="entry name" value="RGS"/>
    <property type="match status" value="2"/>
</dbReference>
<dbReference type="AlphaFoldDB" id="A0A6J8CXR8"/>
<dbReference type="InterPro" id="IPR036305">
    <property type="entry name" value="RGS_sf"/>
</dbReference>
<dbReference type="InterPro" id="IPR044926">
    <property type="entry name" value="RGS_subdomain_2"/>
</dbReference>
<feature type="compositionally biased region" description="Basic and acidic residues" evidence="1">
    <location>
        <begin position="575"/>
        <end position="589"/>
    </location>
</feature>
<dbReference type="Pfam" id="PF00615">
    <property type="entry name" value="RGS"/>
    <property type="match status" value="2"/>
</dbReference>
<feature type="region of interest" description="Disordered" evidence="1">
    <location>
        <begin position="488"/>
        <end position="526"/>
    </location>
</feature>
<sequence length="640" mass="72579">MPLFRRKTDKSKVPPEVKQSGSLKRTPSNRSRDLSNGTVSLGQILPDDELSKDENFQSLHKKSSQLCKTLQEILHDKNSLGHFIQFLEDRKASKFLRFWLDAQSFKASTWSRIRSLAFKKKRQSSSEKEKCDSVCNQEESTQKCQLSGLSDDQRIDGYSICDTTTSEHVQSDADNISVIKTSAKDLKGEVTENISPSAESLTNTEGEIIQNVPPSCQTLPKSKPITDSACVDSQKCPESPSSDVFESIIKDSAIKSHSTKYSCPSLTDKLKKSIENDAVQIFSKYLSKDATDPIGVDDVLRQECISKICREDGEVDPDCFVDCQEFSVSKIESEHFPSYNGSEFHLRYQIDLVTSGHIYLSDFLYYDPAFFYFMEYMEQEGGSNILQFWIAVENFEKHLRSQESGYDGMQAQADAMVLYDKYFSLQATHPLGFDDKCRFDVEFNICREEGPLPDCFSKPREMVYFSDFRRSEIFYKFLSELVGTVHSTRELPRQRKRTDSDASQDSSTNSGESVRSTTRNTLLASGTSLPLGRAMRKFENDMNIDPGLLNPDLLWKRDNPKMVMGTVDGFGQFKSEFDPHPDKDKEKPKGTGFFRKSKEKEKEEEEMAIKIAQMIISDVTSVTQTIGAMKSQSFSDKPES</sequence>
<evidence type="ECO:0000256" key="1">
    <source>
        <dbReference type="SAM" id="MobiDB-lite"/>
    </source>
</evidence>
<dbReference type="SMART" id="SM00315">
    <property type="entry name" value="RGS"/>
    <property type="match status" value="2"/>
</dbReference>
<dbReference type="Gene3D" id="1.10.167.10">
    <property type="entry name" value="Regulator of G-protein Signalling 4, domain 2"/>
    <property type="match status" value="2"/>
</dbReference>
<feature type="domain" description="RGS" evidence="2">
    <location>
        <begin position="359"/>
        <end position="464"/>
    </location>
</feature>
<proteinExistence type="predicted"/>
<dbReference type="SUPFAM" id="SSF48097">
    <property type="entry name" value="Regulator of G-protein signaling, RGS"/>
    <property type="match status" value="2"/>
</dbReference>
<dbReference type="InterPro" id="IPR016137">
    <property type="entry name" value="RGS"/>
</dbReference>
<feature type="region of interest" description="Disordered" evidence="1">
    <location>
        <begin position="573"/>
        <end position="605"/>
    </location>
</feature>
<feature type="domain" description="RGS" evidence="2">
    <location>
        <begin position="69"/>
        <end position="108"/>
    </location>
</feature>
<dbReference type="PANTHER" id="PTHR13155">
    <property type="entry name" value="A-KINASE ANCHOR PROTEINS"/>
    <property type="match status" value="1"/>
</dbReference>
<dbReference type="Proteomes" id="UP000507470">
    <property type="component" value="Unassembled WGS sequence"/>
</dbReference>
<evidence type="ECO:0000313" key="4">
    <source>
        <dbReference type="Proteomes" id="UP000507470"/>
    </source>
</evidence>
<keyword evidence="4" id="KW-1185">Reference proteome</keyword>
<feature type="region of interest" description="Disordered" evidence="1">
    <location>
        <begin position="1"/>
        <end position="41"/>
    </location>
</feature>
<feature type="compositionally biased region" description="Basic and acidic residues" evidence="1">
    <location>
        <begin position="488"/>
        <end position="500"/>
    </location>
</feature>
<feature type="compositionally biased region" description="Polar residues" evidence="1">
    <location>
        <begin position="19"/>
        <end position="41"/>
    </location>
</feature>
<dbReference type="GO" id="GO:0005739">
    <property type="term" value="C:mitochondrion"/>
    <property type="evidence" value="ECO:0007669"/>
    <property type="project" value="TreeGrafter"/>
</dbReference>
<accession>A0A6J8CXR8</accession>
<reference evidence="3 4" key="1">
    <citation type="submission" date="2020-06" db="EMBL/GenBank/DDBJ databases">
        <authorList>
            <person name="Li R."/>
            <person name="Bekaert M."/>
        </authorList>
    </citation>
    <scope>NUCLEOTIDE SEQUENCE [LARGE SCALE GENOMIC DNA]</scope>
    <source>
        <strain evidence="4">wild</strain>
    </source>
</reference>
<evidence type="ECO:0000313" key="3">
    <source>
        <dbReference type="EMBL" id="CAC5400346.1"/>
    </source>
</evidence>
<gene>
    <name evidence="3" type="ORF">MCOR_34530</name>
</gene>
<name>A0A6J8CXR8_MYTCO</name>
<dbReference type="CDD" id="cd08721">
    <property type="entry name" value="RGS_AKAP2_2"/>
    <property type="match status" value="1"/>
</dbReference>
<dbReference type="InterPro" id="IPR052246">
    <property type="entry name" value="Cell_Polariz_PKAAnc"/>
</dbReference>
<evidence type="ECO:0000259" key="2">
    <source>
        <dbReference type="PROSITE" id="PS50132"/>
    </source>
</evidence>
<dbReference type="GO" id="GO:0005886">
    <property type="term" value="C:plasma membrane"/>
    <property type="evidence" value="ECO:0007669"/>
    <property type="project" value="TreeGrafter"/>
</dbReference>
<dbReference type="OrthoDB" id="5584247at2759"/>